<comment type="caution">
    <text evidence="6">The sequence shown here is derived from an EMBL/GenBank/DDBJ whole genome shotgun (WGS) entry which is preliminary data.</text>
</comment>
<evidence type="ECO:0000313" key="7">
    <source>
        <dbReference type="Proteomes" id="UP001159428"/>
    </source>
</evidence>
<dbReference type="PANTHER" id="PTHR11474">
    <property type="entry name" value="TYROSINASE FAMILY MEMBER"/>
    <property type="match status" value="1"/>
</dbReference>
<dbReference type="InterPro" id="IPR050316">
    <property type="entry name" value="Tyrosinase/Hemocyanin"/>
</dbReference>
<accession>A0AAU9WDB8</accession>
<dbReference type="GO" id="GO:0046872">
    <property type="term" value="F:metal ion binding"/>
    <property type="evidence" value="ECO:0007669"/>
    <property type="project" value="UniProtKB-KW"/>
</dbReference>
<keyword evidence="7" id="KW-1185">Reference proteome</keyword>
<dbReference type="InterPro" id="IPR008922">
    <property type="entry name" value="Di-copper_centre_dom_sf"/>
</dbReference>
<dbReference type="PANTHER" id="PTHR11474:SF126">
    <property type="entry name" value="TYROSINASE-LIKE PROTEIN TYR-1-RELATED"/>
    <property type="match status" value="1"/>
</dbReference>
<evidence type="ECO:0000313" key="6">
    <source>
        <dbReference type="EMBL" id="CAH3113064.1"/>
    </source>
</evidence>
<dbReference type="Proteomes" id="UP001159428">
    <property type="component" value="Unassembled WGS sequence"/>
</dbReference>
<evidence type="ECO:0000256" key="4">
    <source>
        <dbReference type="SAM" id="SignalP"/>
    </source>
</evidence>
<feature type="signal peptide" evidence="4">
    <location>
        <begin position="1"/>
        <end position="20"/>
    </location>
</feature>
<dbReference type="EMBL" id="CALNXJ010000013">
    <property type="protein sequence ID" value="CAH3113064.1"/>
    <property type="molecule type" value="Genomic_DNA"/>
</dbReference>
<evidence type="ECO:0000256" key="1">
    <source>
        <dbReference type="ARBA" id="ARBA00022723"/>
    </source>
</evidence>
<feature type="chain" id="PRO_5043561003" description="Tyrosinase copper-binding domain-containing protein" evidence="4">
    <location>
        <begin position="21"/>
        <end position="570"/>
    </location>
</feature>
<evidence type="ECO:0000256" key="3">
    <source>
        <dbReference type="SAM" id="MobiDB-lite"/>
    </source>
</evidence>
<dbReference type="Pfam" id="PF00264">
    <property type="entry name" value="Tyrosinase"/>
    <property type="match status" value="1"/>
</dbReference>
<keyword evidence="1" id="KW-0479">Metal-binding</keyword>
<dbReference type="AlphaFoldDB" id="A0AAU9WDB8"/>
<name>A0AAU9WDB8_9CNID</name>
<dbReference type="PRINTS" id="PR00092">
    <property type="entry name" value="TYROSINASE"/>
</dbReference>
<proteinExistence type="predicted"/>
<dbReference type="Gene3D" id="1.10.1280.10">
    <property type="entry name" value="Di-copper center containing domain from catechol oxidase"/>
    <property type="match status" value="1"/>
</dbReference>
<reference evidence="6 7" key="1">
    <citation type="submission" date="2022-05" db="EMBL/GenBank/DDBJ databases">
        <authorList>
            <consortium name="Genoscope - CEA"/>
            <person name="William W."/>
        </authorList>
    </citation>
    <scope>NUCLEOTIDE SEQUENCE [LARGE SCALE GENOMIC DNA]</scope>
</reference>
<dbReference type="SUPFAM" id="SSF48056">
    <property type="entry name" value="Di-copper centre-containing domain"/>
    <property type="match status" value="1"/>
</dbReference>
<dbReference type="GO" id="GO:0016491">
    <property type="term" value="F:oxidoreductase activity"/>
    <property type="evidence" value="ECO:0007669"/>
    <property type="project" value="InterPro"/>
</dbReference>
<feature type="domain" description="Tyrosinase copper-binding" evidence="5">
    <location>
        <begin position="288"/>
        <end position="479"/>
    </location>
</feature>
<evidence type="ECO:0000256" key="2">
    <source>
        <dbReference type="ARBA" id="ARBA00023008"/>
    </source>
</evidence>
<protein>
    <recommendedName>
        <fullName evidence="5">Tyrosinase copper-binding domain-containing protein</fullName>
    </recommendedName>
</protein>
<gene>
    <name evidence="6" type="ORF">PMEA_00004774</name>
</gene>
<keyword evidence="2" id="KW-0186">Copper</keyword>
<organism evidence="6 7">
    <name type="scientific">Pocillopora meandrina</name>
    <dbReference type="NCBI Taxonomy" id="46732"/>
    <lineage>
        <taxon>Eukaryota</taxon>
        <taxon>Metazoa</taxon>
        <taxon>Cnidaria</taxon>
        <taxon>Anthozoa</taxon>
        <taxon>Hexacorallia</taxon>
        <taxon>Scleractinia</taxon>
        <taxon>Astrocoeniina</taxon>
        <taxon>Pocilloporidae</taxon>
        <taxon>Pocillopora</taxon>
    </lineage>
</organism>
<feature type="region of interest" description="Disordered" evidence="3">
    <location>
        <begin position="512"/>
        <end position="539"/>
    </location>
</feature>
<dbReference type="InterPro" id="IPR002227">
    <property type="entry name" value="Tyrosinase_Cu-bd"/>
</dbReference>
<sequence length="570" mass="65757">MFLVLTGALLALSVIGGTQGNTPVSYLGCYRESKYHPLFNRVYFDPRRTSYPSRRPSLSSMIQICAREAVKKKYSYFAIKRWRQCTWGRKGLSITRRRKCRNRCHNGVGRLRYAAVYRIQRASGNTPVSYLGCYREYKNRALFNIVYFGHRRTSNRSKRPSLSSMIQICAREAVKRKHSYFAIKRWRQCTWGRKGLSITRRRKYRNRCHNGVGRLRYAAVYRIQRASVLVCQAGQTSFDRCGQRCDCIGGRLVNCVRIRKEFTSLSLTERRRYIQTILTASTDTRFKNDYDRLLNDHRILFATGIHERIHFLTWHRYFILLYENLLRRVDCRFTVSYWDWSRVSGDPFRTTNPRDLWHGGNASFGGNGVPPNECVQTGPFRESVWSLPPLPSGAPTSPGSGCLRRQFNGNPPDTVAVNNVLQINPVNFTDFELLLRFNLHDVVHCLIGGTMCSVDAALAPEFFLHHGFVDKIWDDWQKKSDAHLNAFFPTINEVMPGTQVLPREVVSLSSQPGGVRAEYQQPTSPVRPLSGKGQSQRRRFSSISTKAIKLFHVKPSEVKKAREMEKMIQP</sequence>
<keyword evidence="4" id="KW-0732">Signal</keyword>
<evidence type="ECO:0000259" key="5">
    <source>
        <dbReference type="Pfam" id="PF00264"/>
    </source>
</evidence>